<dbReference type="EMBL" id="BMFG01000008">
    <property type="protein sequence ID" value="GGD30955.1"/>
    <property type="molecule type" value="Genomic_DNA"/>
</dbReference>
<accession>A0A916Y542</accession>
<organism evidence="1 2">
    <name type="scientific">Flavobacterium orientale</name>
    <dbReference type="NCBI Taxonomy" id="1756020"/>
    <lineage>
        <taxon>Bacteria</taxon>
        <taxon>Pseudomonadati</taxon>
        <taxon>Bacteroidota</taxon>
        <taxon>Flavobacteriia</taxon>
        <taxon>Flavobacteriales</taxon>
        <taxon>Flavobacteriaceae</taxon>
        <taxon>Flavobacterium</taxon>
    </lineage>
</organism>
<evidence type="ECO:0000313" key="1">
    <source>
        <dbReference type="EMBL" id="GGD30955.1"/>
    </source>
</evidence>
<protein>
    <submittedName>
        <fullName evidence="1">Uncharacterized protein</fullName>
    </submittedName>
</protein>
<sequence length="333" mass="37274">MAIVQSYKGKLPKRIGDDYVVYKSIDGIIVREKTGFTSEGVLHDPKYENCRKNYSEFGLVSKSCKGIRVALQSLLPKDDNLAVVNNFNKHMRSVLNYDTIHARGGRLLQTALEQEEGKQHFIGYCFIPGSPFRVRATVTQNALQLDALHAPNELSCFGFRVHVLDYDWEELTGTLHSGAWHLEPSLPFPLSLPLPSVKSTKGSLIYLLEVQAFEERDGDFVVVKGSGLVVVGVAAPVAFSANLEVAFSRLFFKRVRSRTGFRTLRAPEGRGDPLQRRYRTGRDLSVQHLSLCGLSVHELYTRPGPKISDCVEKCDNDYGANCTCIVLRFVYLT</sequence>
<comment type="caution">
    <text evidence="1">The sequence shown here is derived from an EMBL/GenBank/DDBJ whole genome shotgun (WGS) entry which is preliminary data.</text>
</comment>
<reference evidence="1" key="1">
    <citation type="journal article" date="2014" name="Int. J. Syst. Evol. Microbiol.">
        <title>Complete genome sequence of Corynebacterium casei LMG S-19264T (=DSM 44701T), isolated from a smear-ripened cheese.</title>
        <authorList>
            <consortium name="US DOE Joint Genome Institute (JGI-PGF)"/>
            <person name="Walter F."/>
            <person name="Albersmeier A."/>
            <person name="Kalinowski J."/>
            <person name="Ruckert C."/>
        </authorList>
    </citation>
    <scope>NUCLEOTIDE SEQUENCE</scope>
    <source>
        <strain evidence="1">CGMCC 1.12506</strain>
    </source>
</reference>
<evidence type="ECO:0000313" key="2">
    <source>
        <dbReference type="Proteomes" id="UP000625735"/>
    </source>
</evidence>
<dbReference type="AlphaFoldDB" id="A0A916Y542"/>
<dbReference type="RefSeq" id="WP_188362567.1">
    <property type="nucleotide sequence ID" value="NZ_BMFG01000008.1"/>
</dbReference>
<gene>
    <name evidence="1" type="ORF">GCM10011343_21370</name>
</gene>
<reference evidence="1" key="2">
    <citation type="submission" date="2020-09" db="EMBL/GenBank/DDBJ databases">
        <authorList>
            <person name="Sun Q."/>
            <person name="Zhou Y."/>
        </authorList>
    </citation>
    <scope>NUCLEOTIDE SEQUENCE</scope>
    <source>
        <strain evidence="1">CGMCC 1.12506</strain>
    </source>
</reference>
<proteinExistence type="predicted"/>
<name>A0A916Y542_9FLAO</name>
<dbReference type="Proteomes" id="UP000625735">
    <property type="component" value="Unassembled WGS sequence"/>
</dbReference>
<keyword evidence="2" id="KW-1185">Reference proteome</keyword>